<dbReference type="Proteomes" id="UP000182769">
    <property type="component" value="Unassembled WGS sequence"/>
</dbReference>
<dbReference type="EMBL" id="CYHG01000021">
    <property type="protein sequence ID" value="CUB06688.1"/>
    <property type="molecule type" value="Genomic_DNA"/>
</dbReference>
<evidence type="ECO:0000313" key="2">
    <source>
        <dbReference type="EMBL" id="CUB06688.1"/>
    </source>
</evidence>
<feature type="domain" description="Transposase IS4-like" evidence="1">
    <location>
        <begin position="64"/>
        <end position="372"/>
    </location>
</feature>
<evidence type="ECO:0000259" key="1">
    <source>
        <dbReference type="Pfam" id="PF01609"/>
    </source>
</evidence>
<gene>
    <name evidence="2" type="ORF">Ga0061065_12111</name>
</gene>
<dbReference type="GO" id="GO:0006313">
    <property type="term" value="P:DNA transposition"/>
    <property type="evidence" value="ECO:0007669"/>
    <property type="project" value="InterPro"/>
</dbReference>
<dbReference type="PANTHER" id="PTHR34614:SF2">
    <property type="entry name" value="TRANSPOSASE IS4-LIKE DOMAIN-CONTAINING PROTEIN"/>
    <property type="match status" value="1"/>
</dbReference>
<sequence>MFGINRNERSQSPKYAPGVGSIKKVDHQHLLRAMDALNTQRDAVNDKVTELLRPLIDQELSDVFYDMTTIRAEVLTEQDEELRQYGRSKDGGIRRQVMLGMVQTAEGLPLYHEVFEGNTAEVKTLQPTLKTIIERFPVKRIVVVADRGLLSVDNLDELEQMTLPNGQPVEFILAVPGRRYSDFEPILEPLQRTVFDSTEAEVITETQWQAQRLIVAHDPVRAADETAARDARINSIEEEAQRLTEKLIRQDEGKTTHGRKLSDGGATARLYKEVSESSLAKIVRIDLKSELFSYDIDEKALKRARLMDGKLLLVTKCKNLSPTEVVRHYKSLTDIERGFKALKSDIEIGPVYHRLPERIRSHAMISFIALVLHRVMQMRLKAAGSEHSPMRALEQLRRIQYHQATLGGSTVTGVSSMSREQLDIFKALSIEKPSVGPDNLIV</sequence>
<protein>
    <submittedName>
        <fullName evidence="2">Transposase</fullName>
    </submittedName>
</protein>
<dbReference type="NCBIfam" id="NF033559">
    <property type="entry name" value="transpos_IS1634"/>
    <property type="match status" value="1"/>
</dbReference>
<dbReference type="OrthoDB" id="6171862at2"/>
<keyword evidence="3" id="KW-1185">Reference proteome</keyword>
<name>A0A0K6IUC5_9GAMM</name>
<dbReference type="InterPro" id="IPR047654">
    <property type="entry name" value="IS1634_transpos"/>
</dbReference>
<dbReference type="InterPro" id="IPR012337">
    <property type="entry name" value="RNaseH-like_sf"/>
</dbReference>
<dbReference type="Pfam" id="PF01609">
    <property type="entry name" value="DDE_Tnp_1"/>
    <property type="match status" value="1"/>
</dbReference>
<dbReference type="STRING" id="1137284.GCA_001418205_03734"/>
<dbReference type="PANTHER" id="PTHR34614">
    <property type="match status" value="1"/>
</dbReference>
<evidence type="ECO:0000313" key="3">
    <source>
        <dbReference type="Proteomes" id="UP000182769"/>
    </source>
</evidence>
<organism evidence="2 3">
    <name type="scientific">Marinomonas fungiae</name>
    <dbReference type="NCBI Taxonomy" id="1137284"/>
    <lineage>
        <taxon>Bacteria</taxon>
        <taxon>Pseudomonadati</taxon>
        <taxon>Pseudomonadota</taxon>
        <taxon>Gammaproteobacteria</taxon>
        <taxon>Oceanospirillales</taxon>
        <taxon>Oceanospirillaceae</taxon>
        <taxon>Marinomonas</taxon>
    </lineage>
</organism>
<dbReference type="RefSeq" id="WP_055464723.1">
    <property type="nucleotide sequence ID" value="NZ_LIQF01000021.1"/>
</dbReference>
<proteinExistence type="predicted"/>
<dbReference type="AlphaFoldDB" id="A0A0K6IUC5"/>
<dbReference type="InterPro" id="IPR002559">
    <property type="entry name" value="Transposase_11"/>
</dbReference>
<dbReference type="GO" id="GO:0003677">
    <property type="term" value="F:DNA binding"/>
    <property type="evidence" value="ECO:0007669"/>
    <property type="project" value="InterPro"/>
</dbReference>
<dbReference type="GO" id="GO:0004803">
    <property type="term" value="F:transposase activity"/>
    <property type="evidence" value="ECO:0007669"/>
    <property type="project" value="InterPro"/>
</dbReference>
<dbReference type="SUPFAM" id="SSF53098">
    <property type="entry name" value="Ribonuclease H-like"/>
    <property type="match status" value="1"/>
</dbReference>
<accession>A0A0K6IUC5</accession>
<reference evidence="3" key="1">
    <citation type="submission" date="2015-08" db="EMBL/GenBank/DDBJ databases">
        <authorList>
            <person name="Varghese N."/>
        </authorList>
    </citation>
    <scope>NUCLEOTIDE SEQUENCE [LARGE SCALE GENOMIC DNA]</scope>
    <source>
        <strain evidence="3">JCM 18476</strain>
    </source>
</reference>